<dbReference type="InterPro" id="IPR009057">
    <property type="entry name" value="Homeodomain-like_sf"/>
</dbReference>
<name>A0ABQ4N4Z6_9BACL</name>
<evidence type="ECO:0000313" key="5">
    <source>
        <dbReference type="EMBL" id="GIQ63239.1"/>
    </source>
</evidence>
<keyword evidence="2" id="KW-0238">DNA-binding</keyword>
<evidence type="ECO:0000256" key="3">
    <source>
        <dbReference type="ARBA" id="ARBA00023163"/>
    </source>
</evidence>
<evidence type="ECO:0000256" key="1">
    <source>
        <dbReference type="ARBA" id="ARBA00023015"/>
    </source>
</evidence>
<keyword evidence="1" id="KW-0805">Transcription regulation</keyword>
<dbReference type="EMBL" id="BOVJ01000058">
    <property type="protein sequence ID" value="GIQ63239.1"/>
    <property type="molecule type" value="Genomic_DNA"/>
</dbReference>
<dbReference type="PANTHER" id="PTHR43280">
    <property type="entry name" value="ARAC-FAMILY TRANSCRIPTIONAL REGULATOR"/>
    <property type="match status" value="1"/>
</dbReference>
<dbReference type="SUPFAM" id="SSF46689">
    <property type="entry name" value="Homeodomain-like"/>
    <property type="match status" value="2"/>
</dbReference>
<evidence type="ECO:0000259" key="4">
    <source>
        <dbReference type="PROSITE" id="PS01124"/>
    </source>
</evidence>
<keyword evidence="6" id="KW-1185">Reference proteome</keyword>
<sequence length="409" mass="47002">MQEKTELKERIEAQAEQVKALFTMKLVQGGHALGRHALRERIVSLGYPVPSGGYAVAALRIDTLDGTPYEPKDVDLLLFAVNNIVEEIIPADERFTPVILDQSQVTLVVNRQETDRDTFLEALNKKAATVQAAIRQVLQLSVSFGISGVHTEPANANNALLEALEALKHRIRLGDSAIVFYRDLPQKYALATYFPAHLQSELNDAIKLADRRKTDEVLNELFGHLFRQRLGPHDFELWTARMLIDLIHLSHSLGIHYVEFADNPSLFDHLFRLRSPKEIRSWFREAIIEPLICAIEERTASQYRNISERIIRIIHEEFDRDITLEGIAARLHYNPNYISGVFRKETGISFSEYLARHRHRIAVRWLTETEMSVKEISEKLRYNNAQNFIRSFRKMEGVTPGKYRETYGA</sequence>
<keyword evidence="3" id="KW-0804">Transcription</keyword>
<dbReference type="Proteomes" id="UP000680304">
    <property type="component" value="Unassembled WGS sequence"/>
</dbReference>
<evidence type="ECO:0000256" key="2">
    <source>
        <dbReference type="ARBA" id="ARBA00023125"/>
    </source>
</evidence>
<dbReference type="InterPro" id="IPR041522">
    <property type="entry name" value="CdaR_GGDEF"/>
</dbReference>
<dbReference type="Pfam" id="PF17853">
    <property type="entry name" value="GGDEF_2"/>
    <property type="match status" value="1"/>
</dbReference>
<reference evidence="5 6" key="1">
    <citation type="submission" date="2021-04" db="EMBL/GenBank/DDBJ databases">
        <title>Draft genome sequence of Paenibacillus cisolokensis, LC2-13A.</title>
        <authorList>
            <person name="Uke A."/>
            <person name="Chhe C."/>
            <person name="Baramee S."/>
            <person name="Kosugi A."/>
        </authorList>
    </citation>
    <scope>NUCLEOTIDE SEQUENCE [LARGE SCALE GENOMIC DNA]</scope>
    <source>
        <strain evidence="5 6">LC2-13A</strain>
    </source>
</reference>
<dbReference type="Pfam" id="PF12833">
    <property type="entry name" value="HTH_18"/>
    <property type="match status" value="1"/>
</dbReference>
<dbReference type="PROSITE" id="PS01124">
    <property type="entry name" value="HTH_ARAC_FAMILY_2"/>
    <property type="match status" value="1"/>
</dbReference>
<dbReference type="SMART" id="SM00342">
    <property type="entry name" value="HTH_ARAC"/>
    <property type="match status" value="1"/>
</dbReference>
<proteinExistence type="predicted"/>
<dbReference type="PANTHER" id="PTHR43280:SF10">
    <property type="entry name" value="REGULATORY PROTEIN POCR"/>
    <property type="match status" value="1"/>
</dbReference>
<feature type="domain" description="HTH araC/xylS-type" evidence="4">
    <location>
        <begin position="308"/>
        <end position="406"/>
    </location>
</feature>
<accession>A0ABQ4N4Z6</accession>
<protein>
    <recommendedName>
        <fullName evidence="4">HTH araC/xylS-type domain-containing protein</fullName>
    </recommendedName>
</protein>
<comment type="caution">
    <text evidence="5">The sequence shown here is derived from an EMBL/GenBank/DDBJ whole genome shotgun (WGS) entry which is preliminary data.</text>
</comment>
<gene>
    <name evidence="5" type="ORF">PACILC2_18070</name>
</gene>
<dbReference type="RefSeq" id="WP_213528484.1">
    <property type="nucleotide sequence ID" value="NZ_BOVJ01000058.1"/>
</dbReference>
<dbReference type="Gene3D" id="1.10.10.60">
    <property type="entry name" value="Homeodomain-like"/>
    <property type="match status" value="2"/>
</dbReference>
<evidence type="ECO:0000313" key="6">
    <source>
        <dbReference type="Proteomes" id="UP000680304"/>
    </source>
</evidence>
<dbReference type="InterPro" id="IPR018060">
    <property type="entry name" value="HTH_AraC"/>
</dbReference>
<organism evidence="5 6">
    <name type="scientific">Paenibacillus cisolokensis</name>
    <dbReference type="NCBI Taxonomy" id="1658519"/>
    <lineage>
        <taxon>Bacteria</taxon>
        <taxon>Bacillati</taxon>
        <taxon>Bacillota</taxon>
        <taxon>Bacilli</taxon>
        <taxon>Bacillales</taxon>
        <taxon>Paenibacillaceae</taxon>
        <taxon>Paenibacillus</taxon>
    </lineage>
</organism>